<comment type="catalytic activity">
    <reaction evidence="1 6">
        <text>[protein]-peptidylproline (omega=180) = [protein]-peptidylproline (omega=0)</text>
        <dbReference type="Rhea" id="RHEA:16237"/>
        <dbReference type="Rhea" id="RHEA-COMP:10747"/>
        <dbReference type="Rhea" id="RHEA-COMP:10748"/>
        <dbReference type="ChEBI" id="CHEBI:83833"/>
        <dbReference type="ChEBI" id="CHEBI:83834"/>
        <dbReference type="EC" id="5.2.1.8"/>
    </reaction>
</comment>
<evidence type="ECO:0000256" key="4">
    <source>
        <dbReference type="ARBA" id="ARBA00023235"/>
    </source>
</evidence>
<dbReference type="GO" id="GO:0005737">
    <property type="term" value="C:cytoplasm"/>
    <property type="evidence" value="ECO:0007669"/>
    <property type="project" value="TreeGrafter"/>
</dbReference>
<dbReference type="AlphaFoldDB" id="A0A074YQC4"/>
<organism evidence="9 10">
    <name type="scientific">Aureobasidium subglaciale (strain EXF-2481)</name>
    <name type="common">Aureobasidium pullulans var. subglaciale</name>
    <dbReference type="NCBI Taxonomy" id="1043005"/>
    <lineage>
        <taxon>Eukaryota</taxon>
        <taxon>Fungi</taxon>
        <taxon>Dikarya</taxon>
        <taxon>Ascomycota</taxon>
        <taxon>Pezizomycotina</taxon>
        <taxon>Dothideomycetes</taxon>
        <taxon>Dothideomycetidae</taxon>
        <taxon>Dothideales</taxon>
        <taxon>Saccotheciaceae</taxon>
        <taxon>Aureobasidium</taxon>
    </lineage>
</organism>
<keyword evidence="10" id="KW-1185">Reference proteome</keyword>
<dbReference type="EMBL" id="KL584757">
    <property type="protein sequence ID" value="KEQ96277.1"/>
    <property type="molecule type" value="Genomic_DNA"/>
</dbReference>
<evidence type="ECO:0000256" key="7">
    <source>
        <dbReference type="SAM" id="MobiDB-lite"/>
    </source>
</evidence>
<dbReference type="InterPro" id="IPR046357">
    <property type="entry name" value="PPIase_dom_sf"/>
</dbReference>
<evidence type="ECO:0000313" key="10">
    <source>
        <dbReference type="Proteomes" id="UP000030641"/>
    </source>
</evidence>
<name>A0A074YQC4_AURSE</name>
<dbReference type="EC" id="5.2.1.8" evidence="2 6"/>
<accession>A0A074YQC4</accession>
<protein>
    <recommendedName>
        <fullName evidence="2 6">peptidylprolyl isomerase</fullName>
        <ecNumber evidence="2 6">5.2.1.8</ecNumber>
    </recommendedName>
</protein>
<comment type="similarity">
    <text evidence="5">Belongs to the FKBP-type PPIase family. FKBP1 subfamily.</text>
</comment>
<dbReference type="Proteomes" id="UP000030641">
    <property type="component" value="Unassembled WGS sequence"/>
</dbReference>
<dbReference type="RefSeq" id="XP_013344645.1">
    <property type="nucleotide sequence ID" value="XM_013489191.1"/>
</dbReference>
<dbReference type="FunCoup" id="A0A074YQC4">
    <property type="interactions" value="374"/>
</dbReference>
<feature type="domain" description="PPIase FKBP-type" evidence="8">
    <location>
        <begin position="20"/>
        <end position="118"/>
    </location>
</feature>
<reference evidence="9 10" key="1">
    <citation type="journal article" date="2014" name="BMC Genomics">
        <title>Genome sequencing of four Aureobasidium pullulans varieties: biotechnological potential, stress tolerance, and description of new species.</title>
        <authorList>
            <person name="Gostin Ar C."/>
            <person name="Ohm R.A."/>
            <person name="Kogej T."/>
            <person name="Sonjak S."/>
            <person name="Turk M."/>
            <person name="Zajc J."/>
            <person name="Zalar P."/>
            <person name="Grube M."/>
            <person name="Sun H."/>
            <person name="Han J."/>
            <person name="Sharma A."/>
            <person name="Chiniquy J."/>
            <person name="Ngan C.Y."/>
            <person name="Lipzen A."/>
            <person name="Barry K."/>
            <person name="Grigoriev I.V."/>
            <person name="Gunde-Cimerman N."/>
        </authorList>
    </citation>
    <scope>NUCLEOTIDE SEQUENCE [LARGE SCALE GENOMIC DNA]</scope>
    <source>
        <strain evidence="9 10">EXF-2481</strain>
    </source>
</reference>
<dbReference type="PROSITE" id="PS50059">
    <property type="entry name" value="FKBP_PPIASE"/>
    <property type="match status" value="1"/>
</dbReference>
<evidence type="ECO:0000256" key="2">
    <source>
        <dbReference type="ARBA" id="ARBA00013194"/>
    </source>
</evidence>
<evidence type="ECO:0000259" key="8">
    <source>
        <dbReference type="PROSITE" id="PS50059"/>
    </source>
</evidence>
<dbReference type="InterPro" id="IPR050689">
    <property type="entry name" value="FKBP-type_PPIase"/>
</dbReference>
<feature type="region of interest" description="Disordered" evidence="7">
    <location>
        <begin position="1"/>
        <end position="22"/>
    </location>
</feature>
<evidence type="ECO:0000256" key="6">
    <source>
        <dbReference type="PROSITE-ProRule" id="PRU00277"/>
    </source>
</evidence>
<dbReference type="OMA" id="EQFDASW"/>
<keyword evidence="3 6" id="KW-0697">Rotamase</keyword>
<dbReference type="GO" id="GO:0003755">
    <property type="term" value="F:peptidyl-prolyl cis-trans isomerase activity"/>
    <property type="evidence" value="ECO:0007669"/>
    <property type="project" value="UniProtKB-KW"/>
</dbReference>
<evidence type="ECO:0000256" key="1">
    <source>
        <dbReference type="ARBA" id="ARBA00000971"/>
    </source>
</evidence>
<evidence type="ECO:0000313" key="9">
    <source>
        <dbReference type="EMBL" id="KEQ96277.1"/>
    </source>
</evidence>
<dbReference type="STRING" id="1043005.A0A074YQC4"/>
<evidence type="ECO:0000256" key="3">
    <source>
        <dbReference type="ARBA" id="ARBA00023110"/>
    </source>
</evidence>
<dbReference type="InParanoid" id="A0A074YQC4"/>
<evidence type="ECO:0000256" key="5">
    <source>
        <dbReference type="ARBA" id="ARBA00038106"/>
    </source>
</evidence>
<gene>
    <name evidence="9" type="ORF">AUEXF2481DRAFT_64802</name>
</gene>
<sequence>MSVEKQTIKQGDGATYPKKGDNVTMEYTGWLGEGADNKTKGKQFDSSVGRGDFDVPIGTGRVIQGWDQGICNGDKGMSLGEKATLYITSDFGYGDRGFPNAIPPKSALIFDVELKAINGKRA</sequence>
<proteinExistence type="inferred from homology"/>
<keyword evidence="4 6" id="KW-0413">Isomerase</keyword>
<dbReference type="InterPro" id="IPR001179">
    <property type="entry name" value="PPIase_FKBP_dom"/>
</dbReference>
<dbReference type="SUPFAM" id="SSF54534">
    <property type="entry name" value="FKBP-like"/>
    <property type="match status" value="1"/>
</dbReference>
<dbReference type="FunFam" id="3.10.50.40:FF:000006">
    <property type="entry name" value="Peptidyl-prolyl cis-trans isomerase"/>
    <property type="match status" value="1"/>
</dbReference>
<dbReference type="PANTHER" id="PTHR10516:SF443">
    <property type="entry name" value="FK506-BINDING PROTEIN 59-RELATED"/>
    <property type="match status" value="1"/>
</dbReference>
<dbReference type="PANTHER" id="PTHR10516">
    <property type="entry name" value="PEPTIDYL-PROLYL CIS-TRANS ISOMERASE"/>
    <property type="match status" value="1"/>
</dbReference>
<dbReference type="OrthoDB" id="1902587at2759"/>
<dbReference type="GeneID" id="25369980"/>
<dbReference type="HOGENOM" id="CLU_013615_12_1_1"/>
<dbReference type="Pfam" id="PF00254">
    <property type="entry name" value="FKBP_C"/>
    <property type="match status" value="1"/>
</dbReference>
<dbReference type="Gene3D" id="3.10.50.40">
    <property type="match status" value="1"/>
</dbReference>